<evidence type="ECO:0000313" key="4">
    <source>
        <dbReference type="Proteomes" id="UP001501294"/>
    </source>
</evidence>
<evidence type="ECO:0000259" key="1">
    <source>
        <dbReference type="Pfam" id="PF00534"/>
    </source>
</evidence>
<dbReference type="RefSeq" id="WP_223577933.1">
    <property type="nucleotide sequence ID" value="NZ_BAABFU010000002.1"/>
</dbReference>
<sequence>MKIAIIGTRGIPNRYGGFEQFAEMVSKQWIEDGHEVICYNPKDHEYQENIYQGVEIRHIYCPENRIGAAANFIYDYLCLRDAVRSKCDIYLELGYQSSAFSFYLINKKERKKLVTNMDGMEWMRSKWSSTTKRITKFAEKCAVKLSACLVSDNDGIADYYKSEYGRESSVIAYGCDADIVINKALIGDVIEDAMNFDLVIARLEPENNVEMIIDGFLNSRVDRTLIIVGGLMTKHAQYLTNKFRSYERVKFVGAIYKKPTLDALRHYCSLYYHGHSVGGTNPSLLEAMAVKARIVAHNNQFNKAVLSDNAFYFEDVESVAKISKSFEQQENALNEFKDKNYELIKVEYTWKKIADKYIKLFNKVAES</sequence>
<dbReference type="Gene3D" id="3.40.50.2000">
    <property type="entry name" value="Glycogen Phosphorylase B"/>
    <property type="match status" value="2"/>
</dbReference>
<feature type="domain" description="Glycosyl transferase family 1" evidence="1">
    <location>
        <begin position="198"/>
        <end position="341"/>
    </location>
</feature>
<accession>A0ABP8I0W2</accession>
<dbReference type="EMBL" id="BAABFU010000002">
    <property type="protein sequence ID" value="GAA4348843.1"/>
    <property type="molecule type" value="Genomic_DNA"/>
</dbReference>
<dbReference type="SUPFAM" id="SSF53756">
    <property type="entry name" value="UDP-Glycosyltransferase/glycogen phosphorylase"/>
    <property type="match status" value="1"/>
</dbReference>
<gene>
    <name evidence="3" type="ORF">GCM10023150_12640</name>
</gene>
<dbReference type="Pfam" id="PF00534">
    <property type="entry name" value="Glycos_transf_1"/>
    <property type="match status" value="1"/>
</dbReference>
<proteinExistence type="predicted"/>
<protein>
    <submittedName>
        <fullName evidence="3">DUF1972 domain-containing protein</fullName>
    </submittedName>
</protein>
<dbReference type="InterPro" id="IPR001296">
    <property type="entry name" value="Glyco_trans_1"/>
</dbReference>
<feature type="domain" description="DUF1972" evidence="2">
    <location>
        <begin position="3"/>
        <end position="176"/>
    </location>
</feature>
<comment type="caution">
    <text evidence="3">The sequence shown here is derived from an EMBL/GenBank/DDBJ whole genome shotgun (WGS) entry which is preliminary data.</text>
</comment>
<dbReference type="Pfam" id="PF09314">
    <property type="entry name" value="DUF1972"/>
    <property type="match status" value="1"/>
</dbReference>
<evidence type="ECO:0000259" key="2">
    <source>
        <dbReference type="Pfam" id="PF09314"/>
    </source>
</evidence>
<reference evidence="4" key="1">
    <citation type="journal article" date="2019" name="Int. J. Syst. Evol. Microbiol.">
        <title>The Global Catalogue of Microorganisms (GCM) 10K type strain sequencing project: providing services to taxonomists for standard genome sequencing and annotation.</title>
        <authorList>
            <consortium name="The Broad Institute Genomics Platform"/>
            <consortium name="The Broad Institute Genome Sequencing Center for Infectious Disease"/>
            <person name="Wu L."/>
            <person name="Ma J."/>
        </authorList>
    </citation>
    <scope>NUCLEOTIDE SEQUENCE [LARGE SCALE GENOMIC DNA]</scope>
    <source>
        <strain evidence="4">JCM 17727</strain>
    </source>
</reference>
<dbReference type="PANTHER" id="PTHR12526">
    <property type="entry name" value="GLYCOSYLTRANSFERASE"/>
    <property type="match status" value="1"/>
</dbReference>
<keyword evidence="4" id="KW-1185">Reference proteome</keyword>
<dbReference type="Proteomes" id="UP001501294">
    <property type="component" value="Unassembled WGS sequence"/>
</dbReference>
<dbReference type="InterPro" id="IPR015393">
    <property type="entry name" value="DUF1972"/>
</dbReference>
<name>A0ABP8I0W2_9GAMM</name>
<organism evidence="3 4">
    <name type="scientific">Kangiella taiwanensis</name>
    <dbReference type="NCBI Taxonomy" id="1079179"/>
    <lineage>
        <taxon>Bacteria</taxon>
        <taxon>Pseudomonadati</taxon>
        <taxon>Pseudomonadota</taxon>
        <taxon>Gammaproteobacteria</taxon>
        <taxon>Kangiellales</taxon>
        <taxon>Kangiellaceae</taxon>
        <taxon>Kangiella</taxon>
    </lineage>
</organism>
<evidence type="ECO:0000313" key="3">
    <source>
        <dbReference type="EMBL" id="GAA4348843.1"/>
    </source>
</evidence>